<evidence type="ECO:0000313" key="1">
    <source>
        <dbReference type="EMBL" id="AQK84361.1"/>
    </source>
</evidence>
<accession>A0A1D6LZ45</accession>
<organism evidence="1">
    <name type="scientific">Zea mays</name>
    <name type="common">Maize</name>
    <dbReference type="NCBI Taxonomy" id="4577"/>
    <lineage>
        <taxon>Eukaryota</taxon>
        <taxon>Viridiplantae</taxon>
        <taxon>Streptophyta</taxon>
        <taxon>Embryophyta</taxon>
        <taxon>Tracheophyta</taxon>
        <taxon>Spermatophyta</taxon>
        <taxon>Magnoliopsida</taxon>
        <taxon>Liliopsida</taxon>
        <taxon>Poales</taxon>
        <taxon>Poaceae</taxon>
        <taxon>PACMAD clade</taxon>
        <taxon>Panicoideae</taxon>
        <taxon>Andropogonodae</taxon>
        <taxon>Andropogoneae</taxon>
        <taxon>Tripsacinae</taxon>
        <taxon>Zea</taxon>
    </lineage>
</organism>
<dbReference type="EMBL" id="CM000782">
    <property type="protein sequence ID" value="AQK84361.1"/>
    <property type="molecule type" value="Genomic_DNA"/>
</dbReference>
<gene>
    <name evidence="1" type="ORF">ZEAMMB73_Zm00001d037560</name>
</gene>
<protein>
    <submittedName>
        <fullName evidence="1">Uncharacterized protein</fullName>
    </submittedName>
</protein>
<dbReference type="PaxDb" id="4577-AC211494.4_FGP003"/>
<sequence>MGDEKVCGVGTVEVVVDADEHPAPLLRHHDVDVVLAGLPLRPLQSGGGRAEIHRILKLIRPREKRVGKIPQAAAAVRETPAEWGTVPPPMQADVAVPRRGPDMSATSRGPERNPLSMGPERNPPPAPAGAQMGPDGNLGTGCSCTAANDSELSNLEEEEAGGCWGAWLREMEAGAGAAARMARGCYAHGGGGWGGSQGGCAHGRVPVAAGVAAGARGGNRTVSDGSGVGNRMVEMEAGAWLC</sequence>
<name>A0A1D6LZ45_MAIZE</name>
<dbReference type="AlphaFoldDB" id="A0A1D6LZ45"/>
<reference evidence="1" key="1">
    <citation type="submission" date="2015-12" db="EMBL/GenBank/DDBJ databases">
        <title>Update maize B73 reference genome by single molecule sequencing technologies.</title>
        <authorList>
            <consortium name="Maize Genome Sequencing Project"/>
            <person name="Ware D."/>
        </authorList>
    </citation>
    <scope>NUCLEOTIDE SEQUENCE</scope>
    <source>
        <tissue evidence="1">Seedling</tissue>
    </source>
</reference>
<proteinExistence type="predicted"/>
<dbReference type="InParanoid" id="A0A1D6LZ45"/>